<dbReference type="Pfam" id="PF13855">
    <property type="entry name" value="LRR_8"/>
    <property type="match status" value="1"/>
</dbReference>
<reference evidence="4 5" key="1">
    <citation type="submission" date="2017-11" db="EMBL/GenBank/DDBJ databases">
        <title>De novo assembly and phasing of dikaryotic genomes from two isolates of Puccinia coronata f. sp. avenae, the causal agent of oat crown rust.</title>
        <authorList>
            <person name="Miller M.E."/>
            <person name="Zhang Y."/>
            <person name="Omidvar V."/>
            <person name="Sperschneider J."/>
            <person name="Schwessinger B."/>
            <person name="Raley C."/>
            <person name="Palmer J.M."/>
            <person name="Garnica D."/>
            <person name="Upadhyaya N."/>
            <person name="Rathjen J."/>
            <person name="Taylor J.M."/>
            <person name="Park R.F."/>
            <person name="Dodds P.N."/>
            <person name="Hirsch C.D."/>
            <person name="Kianian S.F."/>
            <person name="Figueroa M."/>
        </authorList>
    </citation>
    <scope>NUCLEOTIDE SEQUENCE [LARGE SCALE GENOMIC DNA]</scope>
    <source>
        <strain evidence="4">12NC29</strain>
    </source>
</reference>
<dbReference type="Gene3D" id="3.80.10.10">
    <property type="entry name" value="Ribonuclease Inhibitor"/>
    <property type="match status" value="1"/>
</dbReference>
<keyword evidence="2" id="KW-0677">Repeat</keyword>
<dbReference type="GO" id="GO:0005737">
    <property type="term" value="C:cytoplasm"/>
    <property type="evidence" value="ECO:0007669"/>
    <property type="project" value="TreeGrafter"/>
</dbReference>
<protein>
    <submittedName>
        <fullName evidence="4">Uncharacterized protein</fullName>
    </submittedName>
</protein>
<evidence type="ECO:0000256" key="1">
    <source>
        <dbReference type="ARBA" id="ARBA00022614"/>
    </source>
</evidence>
<sequence>MACYVVYARLATTTDWSGTINHTSLADSWSRATHWTLGWKYIIINISHPQRKTRKQERPAFETQHTMSQYSATDPFSAIYKAQPGQLPSTLSIESYHHHQHADHYQGKPLVDHRLASPHPSSPRLPHEKYVFCPLLAGERDRVVRKRILSNPESLLPEPPTLTAKAPPLALAASASIHTHHCTTPKGGKDVTSSHQHHRSNTEPAPSSSSTNVDLSLYCNTLRRGGIFFSPPRHSDAKRIRSEHVGGSPYNTQNRTEYNSQDVMKRDSHARFSAAFSQAMVRGDACLDLDNQGLSTIPDLCQLMEEQKTSIGEHEESEKLVALISNMVEGGDTSDDSWQHHRGAAMKRAQSAPPPVVTTTTAGAASLFLSNNYLTSSLFTNLHQICYFQGLEHLSLRANQLSEIPPEIGNLRNLKVLNLAHNLLQFLPASILKLTACKLFLVGNPWYKPPTTSPLSASSGNLAASARPVRQFRWLSQSRGVFYFLSPSARSLVPLDDDPLHSTIPSLLEACIRKMVITRDSDEAAEKIMGCDDDGLLDLERDIQRPSIITESVNPSSQGEVSLLPARVQQIIADPAAYFYRCDLCETRLVLKPGSLYVGVSSAQDSPPSPQHVFQFRSQTALFESPPPSLAPTDNINLDHSLIPIRWNICTLNCCVKHLIHI</sequence>
<dbReference type="SUPFAM" id="SSF52075">
    <property type="entry name" value="Outer arm dynein light chain 1"/>
    <property type="match status" value="1"/>
</dbReference>
<feature type="compositionally biased region" description="Polar residues" evidence="3">
    <location>
        <begin position="202"/>
        <end position="212"/>
    </location>
</feature>
<dbReference type="InterPro" id="IPR003591">
    <property type="entry name" value="Leu-rich_rpt_typical-subtyp"/>
</dbReference>
<comment type="caution">
    <text evidence="4">The sequence shown here is derived from an EMBL/GenBank/DDBJ whole genome shotgun (WGS) entry which is preliminary data.</text>
</comment>
<dbReference type="InterPro" id="IPR032675">
    <property type="entry name" value="LRR_dom_sf"/>
</dbReference>
<dbReference type="SMART" id="SM00369">
    <property type="entry name" value="LRR_TYP"/>
    <property type="match status" value="2"/>
</dbReference>
<dbReference type="PANTHER" id="PTHR48051:SF1">
    <property type="entry name" value="RAS SUPPRESSOR PROTEIN 1"/>
    <property type="match status" value="1"/>
</dbReference>
<evidence type="ECO:0000256" key="3">
    <source>
        <dbReference type="SAM" id="MobiDB-lite"/>
    </source>
</evidence>
<evidence type="ECO:0000313" key="4">
    <source>
        <dbReference type="EMBL" id="PLW30876.1"/>
    </source>
</evidence>
<dbReference type="AlphaFoldDB" id="A0A2N5TZD5"/>
<dbReference type="InterPro" id="IPR050216">
    <property type="entry name" value="LRR_domain-containing"/>
</dbReference>
<dbReference type="InterPro" id="IPR001611">
    <property type="entry name" value="Leu-rich_rpt"/>
</dbReference>
<dbReference type="PANTHER" id="PTHR48051">
    <property type="match status" value="1"/>
</dbReference>
<proteinExistence type="predicted"/>
<evidence type="ECO:0000256" key="2">
    <source>
        <dbReference type="ARBA" id="ARBA00022737"/>
    </source>
</evidence>
<evidence type="ECO:0000313" key="5">
    <source>
        <dbReference type="Proteomes" id="UP000235388"/>
    </source>
</evidence>
<dbReference type="PROSITE" id="PS51450">
    <property type="entry name" value="LRR"/>
    <property type="match status" value="1"/>
</dbReference>
<dbReference type="EMBL" id="PGCJ01000363">
    <property type="protein sequence ID" value="PLW30876.1"/>
    <property type="molecule type" value="Genomic_DNA"/>
</dbReference>
<dbReference type="STRING" id="200324.A0A2N5TZD5"/>
<keyword evidence="5" id="KW-1185">Reference proteome</keyword>
<name>A0A2N5TZD5_9BASI</name>
<organism evidence="4 5">
    <name type="scientific">Puccinia coronata f. sp. avenae</name>
    <dbReference type="NCBI Taxonomy" id="200324"/>
    <lineage>
        <taxon>Eukaryota</taxon>
        <taxon>Fungi</taxon>
        <taxon>Dikarya</taxon>
        <taxon>Basidiomycota</taxon>
        <taxon>Pucciniomycotina</taxon>
        <taxon>Pucciniomycetes</taxon>
        <taxon>Pucciniales</taxon>
        <taxon>Pucciniaceae</taxon>
        <taxon>Puccinia</taxon>
    </lineage>
</organism>
<gene>
    <name evidence="4" type="ORF">PCANC_20108</name>
</gene>
<keyword evidence="1" id="KW-0433">Leucine-rich repeat</keyword>
<feature type="region of interest" description="Disordered" evidence="3">
    <location>
        <begin position="180"/>
        <end position="212"/>
    </location>
</feature>
<accession>A0A2N5TZD5</accession>
<dbReference type="OrthoDB" id="2501785at2759"/>
<dbReference type="Proteomes" id="UP000235388">
    <property type="component" value="Unassembled WGS sequence"/>
</dbReference>